<proteinExistence type="predicted"/>
<comment type="caution">
    <text evidence="1">The sequence shown here is derived from an EMBL/GenBank/DDBJ whole genome shotgun (WGS) entry which is preliminary data.</text>
</comment>
<accession>A0A1J7BDV2</accession>
<gene>
    <name evidence="1" type="ORF">BIV57_13900</name>
</gene>
<protein>
    <submittedName>
        <fullName evidence="1">Uncharacterized protein</fullName>
    </submittedName>
</protein>
<organism evidence="1 2">
    <name type="scientific">Mangrovactinospora gilvigrisea</name>
    <dbReference type="NCBI Taxonomy" id="1428644"/>
    <lineage>
        <taxon>Bacteria</taxon>
        <taxon>Bacillati</taxon>
        <taxon>Actinomycetota</taxon>
        <taxon>Actinomycetes</taxon>
        <taxon>Kitasatosporales</taxon>
        <taxon>Streptomycetaceae</taxon>
        <taxon>Mangrovactinospora</taxon>
    </lineage>
</organism>
<dbReference type="STRING" id="1428644.BIV57_13900"/>
<dbReference type="EMBL" id="MLCF01000071">
    <property type="protein sequence ID" value="OIV36855.1"/>
    <property type="molecule type" value="Genomic_DNA"/>
</dbReference>
<evidence type="ECO:0000313" key="2">
    <source>
        <dbReference type="Proteomes" id="UP000243342"/>
    </source>
</evidence>
<keyword evidence="2" id="KW-1185">Reference proteome</keyword>
<dbReference type="AlphaFoldDB" id="A0A1J7BDV2"/>
<evidence type="ECO:0000313" key="1">
    <source>
        <dbReference type="EMBL" id="OIV36855.1"/>
    </source>
</evidence>
<name>A0A1J7BDV2_9ACTN</name>
<dbReference type="OrthoDB" id="9765330at2"/>
<dbReference type="RefSeq" id="WP_071657158.1">
    <property type="nucleotide sequence ID" value="NZ_MLCF01000071.1"/>
</dbReference>
<reference evidence="1 2" key="1">
    <citation type="submission" date="2016-10" db="EMBL/GenBank/DDBJ databases">
        <title>Genome sequence of Streptomyces gilvigriseus MUSC 26.</title>
        <authorList>
            <person name="Lee L.-H."/>
            <person name="Ser H.-L."/>
        </authorList>
    </citation>
    <scope>NUCLEOTIDE SEQUENCE [LARGE SCALE GENOMIC DNA]</scope>
    <source>
        <strain evidence="1 2">MUSC 26</strain>
    </source>
</reference>
<sequence length="186" mass="20883">MVKNHAGFLVERGVPVEVLTVNQQVWRDLGLHPSVTVHTLREGEGRHPLPRGERVLVYRAPGKAIDLLRPLGRHPRHGRTAEIAVGVLERAHRRAADAFHLGVFVRGYRVVRPYLLWRVAHTRLAPALDPARFERVVACDSHAVPIAWHLARQSPRLVATLEFDRSVWDHLPVVAQAQDGEEVAAP</sequence>
<dbReference type="Proteomes" id="UP000243342">
    <property type="component" value="Unassembled WGS sequence"/>
</dbReference>